<keyword evidence="3" id="KW-1185">Reference proteome</keyword>
<name>A0A949TZ47_9CLOT</name>
<evidence type="ECO:0000259" key="1">
    <source>
        <dbReference type="Pfam" id="PF13566"/>
    </source>
</evidence>
<dbReference type="AlphaFoldDB" id="A0A949TZ47"/>
<dbReference type="Proteomes" id="UP000694308">
    <property type="component" value="Unassembled WGS sequence"/>
</dbReference>
<reference evidence="2" key="1">
    <citation type="submission" date="2020-12" db="EMBL/GenBank/DDBJ databases">
        <title>Clostridium thailandense sp. nov., a novel acetogenic bacterium isolated from peat land soil in Thailand.</title>
        <authorList>
            <person name="Chaikitkaew S."/>
            <person name="Birkeland N.K."/>
        </authorList>
    </citation>
    <scope>NUCLEOTIDE SEQUENCE</scope>
    <source>
        <strain evidence="2">PL3</strain>
    </source>
</reference>
<dbReference type="EMBL" id="JAEEGC010000049">
    <property type="protein sequence ID" value="MBV7273523.1"/>
    <property type="molecule type" value="Genomic_DNA"/>
</dbReference>
<sequence length="247" mass="29868">MICYIYDGSFEGLLTAIYESYYKKEKPEEIFKEQDFIPSFFIDTIYIKTDKKKADKVYNSIKNKISHEVLKNIFYVFLSELKESDTAIYKYLKLAFNIGRDIDLHMHNNTVMYIHNVSRKIISETHRMLGFIRFTVLNNNLYYAEMEPDYNILELIMPHFVQRFSSEKFIIHDRRRGIAALYNKSKWIITEMSIIDIEKIPRSEDYGIYEKLWKEYFNSIAIENRKNVNLQKSHMPKRYWKFITEMN</sequence>
<proteinExistence type="predicted"/>
<evidence type="ECO:0000313" key="3">
    <source>
        <dbReference type="Proteomes" id="UP000694308"/>
    </source>
</evidence>
<protein>
    <submittedName>
        <fullName evidence="2">TIGR03915 family putative DNA repair protein</fullName>
    </submittedName>
</protein>
<comment type="caution">
    <text evidence="2">The sequence shown here is derived from an EMBL/GenBank/DDBJ whole genome shotgun (WGS) entry which is preliminary data.</text>
</comment>
<accession>A0A949TZ47</accession>
<dbReference type="NCBIfam" id="TIGR03915">
    <property type="entry name" value="SAM_7_link_chp"/>
    <property type="match status" value="1"/>
</dbReference>
<organism evidence="2 3">
    <name type="scientific">Clostridium thailandense</name>
    <dbReference type="NCBI Taxonomy" id="2794346"/>
    <lineage>
        <taxon>Bacteria</taxon>
        <taxon>Bacillati</taxon>
        <taxon>Bacillota</taxon>
        <taxon>Clostridia</taxon>
        <taxon>Eubacteriales</taxon>
        <taxon>Clostridiaceae</taxon>
        <taxon>Clostridium</taxon>
    </lineage>
</organism>
<gene>
    <name evidence="2" type="ORF">I6U48_11445</name>
</gene>
<evidence type="ECO:0000313" key="2">
    <source>
        <dbReference type="EMBL" id="MBV7273523.1"/>
    </source>
</evidence>
<feature type="domain" description="DUF4130" evidence="1">
    <location>
        <begin position="83"/>
        <end position="245"/>
    </location>
</feature>
<dbReference type="InterPro" id="IPR023875">
    <property type="entry name" value="DNA_repair_put"/>
</dbReference>
<dbReference type="RefSeq" id="WP_218320593.1">
    <property type="nucleotide sequence ID" value="NZ_JAEEGC010000049.1"/>
</dbReference>
<dbReference type="InterPro" id="IPR025404">
    <property type="entry name" value="DUF4130"/>
</dbReference>
<dbReference type="Pfam" id="PF13566">
    <property type="entry name" value="DUF4130"/>
    <property type="match status" value="1"/>
</dbReference>